<keyword evidence="13" id="KW-0411">Iron-sulfur</keyword>
<keyword evidence="10 19" id="KW-0418">Kinase</keyword>
<evidence type="ECO:0000259" key="18">
    <source>
        <dbReference type="PROSITE" id="PS50109"/>
    </source>
</evidence>
<dbReference type="PROSITE" id="PS50109">
    <property type="entry name" value="HIS_KIN"/>
    <property type="match status" value="1"/>
</dbReference>
<evidence type="ECO:0000256" key="4">
    <source>
        <dbReference type="ARBA" id="ARBA00012438"/>
    </source>
</evidence>
<dbReference type="InterPro" id="IPR005467">
    <property type="entry name" value="His_kinase_dom"/>
</dbReference>
<comment type="subcellular location">
    <subcellularLocation>
        <location evidence="3">Cytoplasm</location>
    </subcellularLocation>
</comment>
<dbReference type="Proteomes" id="UP001183607">
    <property type="component" value="Unassembled WGS sequence"/>
</dbReference>
<dbReference type="InterPro" id="IPR003594">
    <property type="entry name" value="HATPase_dom"/>
</dbReference>
<proteinExistence type="predicted"/>
<keyword evidence="17" id="KW-0472">Membrane</keyword>
<evidence type="ECO:0000256" key="1">
    <source>
        <dbReference type="ARBA" id="ARBA00000085"/>
    </source>
</evidence>
<evidence type="ECO:0000256" key="9">
    <source>
        <dbReference type="ARBA" id="ARBA00022723"/>
    </source>
</evidence>
<dbReference type="Pfam" id="PF02518">
    <property type="entry name" value="HATPase_c"/>
    <property type="match status" value="1"/>
</dbReference>
<evidence type="ECO:0000256" key="7">
    <source>
        <dbReference type="ARBA" id="ARBA00022490"/>
    </source>
</evidence>
<dbReference type="RefSeq" id="WP_311677537.1">
    <property type="nucleotide sequence ID" value="NZ_JAVRER010000051.1"/>
</dbReference>
<keyword evidence="17" id="KW-1133">Transmembrane helix</keyword>
<evidence type="ECO:0000256" key="16">
    <source>
        <dbReference type="SAM" id="MobiDB-lite"/>
    </source>
</evidence>
<dbReference type="PANTHER" id="PTHR24421">
    <property type="entry name" value="NITRATE/NITRITE SENSOR PROTEIN NARX-RELATED"/>
    <property type="match status" value="1"/>
</dbReference>
<comment type="catalytic activity">
    <reaction evidence="1">
        <text>ATP + protein L-histidine = ADP + protein N-phospho-L-histidine.</text>
        <dbReference type="EC" id="2.7.13.3"/>
    </reaction>
</comment>
<evidence type="ECO:0000256" key="2">
    <source>
        <dbReference type="ARBA" id="ARBA00001966"/>
    </source>
</evidence>
<evidence type="ECO:0000256" key="3">
    <source>
        <dbReference type="ARBA" id="ARBA00004496"/>
    </source>
</evidence>
<comment type="cofactor">
    <cofactor evidence="2">
        <name>[4Fe-4S] cluster</name>
        <dbReference type="ChEBI" id="CHEBI:49883"/>
    </cofactor>
</comment>
<name>A0ABD5EC90_9ACTN</name>
<dbReference type="Gene3D" id="1.20.5.1930">
    <property type="match status" value="1"/>
</dbReference>
<dbReference type="CDD" id="cd16917">
    <property type="entry name" value="HATPase_UhpB-NarQ-NarX-like"/>
    <property type="match status" value="1"/>
</dbReference>
<feature type="region of interest" description="Disordered" evidence="16">
    <location>
        <begin position="406"/>
        <end position="427"/>
    </location>
</feature>
<evidence type="ECO:0000313" key="19">
    <source>
        <dbReference type="EMBL" id="MDT0418688.1"/>
    </source>
</evidence>
<keyword evidence="6" id="KW-0004">4Fe-4S</keyword>
<sequence>MPPPQTAAPFPASRVDAADEAAEADERRLTALLTVAFLALLAGALLRYVLRHGDSGRLPWVVALSVVLAGTQLVRGGSARARRGRLGVVAVCWAVVVLLAPSFAWCAIPLVHTALRVLPVRAALAAITALTALVVLAELRLADGFDPNLVLLPPVVAALATGVFLHLSRESARRGALIDDLVRTRRELAATERREGTLAERQRLSGEIHDTLAQGLSSQRMLLQAAERQWDRDPEAARAHVRTAAGIAAEGLAEARRLVHDLGPAGLAGGTDLGAALTALAARSSHDGLAVRAEVHDETGAGPAVLPDRVASALLRTAQGALANVREHARARTATLTLTLLDDLAFLDVADDGRGFVPDLAARARGPRGHGLPATRARLQQLGGTLAVESAPGEGTVLTARVPLHEWRDGDEPERTFSTGPTEGPTP</sequence>
<organism evidence="19 20">
    <name type="scientific">Streptomyces evansiae</name>
    <dbReference type="NCBI Taxonomy" id="3075535"/>
    <lineage>
        <taxon>Bacteria</taxon>
        <taxon>Bacillati</taxon>
        <taxon>Actinomycetota</taxon>
        <taxon>Actinomycetes</taxon>
        <taxon>Kitasatosporales</taxon>
        <taxon>Streptomycetaceae</taxon>
        <taxon>Streptomyces</taxon>
    </lineage>
</organism>
<dbReference type="PRINTS" id="PR00344">
    <property type="entry name" value="BCTRLSENSOR"/>
</dbReference>
<evidence type="ECO:0000256" key="11">
    <source>
        <dbReference type="ARBA" id="ARBA00023004"/>
    </source>
</evidence>
<evidence type="ECO:0000256" key="14">
    <source>
        <dbReference type="ARBA" id="ARBA00024827"/>
    </source>
</evidence>
<dbReference type="InterPro" id="IPR036890">
    <property type="entry name" value="HATPase_C_sf"/>
</dbReference>
<dbReference type="GO" id="GO:0005737">
    <property type="term" value="C:cytoplasm"/>
    <property type="evidence" value="ECO:0007669"/>
    <property type="project" value="UniProtKB-SubCell"/>
</dbReference>
<dbReference type="GO" id="GO:0046872">
    <property type="term" value="F:metal ion binding"/>
    <property type="evidence" value="ECO:0007669"/>
    <property type="project" value="UniProtKB-KW"/>
</dbReference>
<accession>A0ABD5EC90</accession>
<keyword evidence="7" id="KW-0963">Cytoplasm</keyword>
<dbReference type="GO" id="GO:0000160">
    <property type="term" value="P:phosphorelay signal transduction system"/>
    <property type="evidence" value="ECO:0007669"/>
    <property type="project" value="UniProtKB-KW"/>
</dbReference>
<dbReference type="GO" id="GO:0051539">
    <property type="term" value="F:4 iron, 4 sulfur cluster binding"/>
    <property type="evidence" value="ECO:0007669"/>
    <property type="project" value="UniProtKB-KW"/>
</dbReference>
<feature type="transmembrane region" description="Helical" evidence="17">
    <location>
        <begin position="86"/>
        <end position="112"/>
    </location>
</feature>
<dbReference type="InterPro" id="IPR017205">
    <property type="entry name" value="Sig_transdc_His_kinase_ChrS"/>
</dbReference>
<protein>
    <recommendedName>
        <fullName evidence="5">Oxygen sensor histidine kinase NreB</fullName>
        <ecNumber evidence="4">2.7.13.3</ecNumber>
    </recommendedName>
    <alternativeName>
        <fullName evidence="15">Nitrogen regulation protein B</fullName>
    </alternativeName>
</protein>
<gene>
    <name evidence="19" type="ORF">RM574_24730</name>
</gene>
<dbReference type="InterPro" id="IPR004358">
    <property type="entry name" value="Sig_transdc_His_kin-like_C"/>
</dbReference>
<evidence type="ECO:0000256" key="10">
    <source>
        <dbReference type="ARBA" id="ARBA00022777"/>
    </source>
</evidence>
<evidence type="ECO:0000256" key="8">
    <source>
        <dbReference type="ARBA" id="ARBA00022679"/>
    </source>
</evidence>
<evidence type="ECO:0000256" key="5">
    <source>
        <dbReference type="ARBA" id="ARBA00017322"/>
    </source>
</evidence>
<evidence type="ECO:0000256" key="6">
    <source>
        <dbReference type="ARBA" id="ARBA00022485"/>
    </source>
</evidence>
<dbReference type="SUPFAM" id="SSF55874">
    <property type="entry name" value="ATPase domain of HSP90 chaperone/DNA topoisomerase II/histidine kinase"/>
    <property type="match status" value="1"/>
</dbReference>
<evidence type="ECO:0000256" key="15">
    <source>
        <dbReference type="ARBA" id="ARBA00030800"/>
    </source>
</evidence>
<dbReference type="InterPro" id="IPR050482">
    <property type="entry name" value="Sensor_HK_TwoCompSys"/>
</dbReference>
<keyword evidence="9" id="KW-0479">Metal-binding</keyword>
<evidence type="ECO:0000256" key="13">
    <source>
        <dbReference type="ARBA" id="ARBA00023014"/>
    </source>
</evidence>
<comment type="caution">
    <text evidence="19">The sequence shown here is derived from an EMBL/GenBank/DDBJ whole genome shotgun (WGS) entry which is preliminary data.</text>
</comment>
<dbReference type="InterPro" id="IPR011712">
    <property type="entry name" value="Sig_transdc_His_kin_sub3_dim/P"/>
</dbReference>
<keyword evidence="11" id="KW-0408">Iron</keyword>
<feature type="domain" description="Histidine kinase" evidence="18">
    <location>
        <begin position="314"/>
        <end position="406"/>
    </location>
</feature>
<dbReference type="EMBL" id="JAVRER010000051">
    <property type="protein sequence ID" value="MDT0418688.1"/>
    <property type="molecule type" value="Genomic_DNA"/>
</dbReference>
<reference evidence="20" key="1">
    <citation type="submission" date="2023-07" db="EMBL/GenBank/DDBJ databases">
        <title>30 novel species of actinomycetes from the DSMZ collection.</title>
        <authorList>
            <person name="Nouioui I."/>
        </authorList>
    </citation>
    <scope>NUCLEOTIDE SEQUENCE [LARGE SCALE GENOMIC DNA]</scope>
    <source>
        <strain evidence="20">DSM 41982</strain>
    </source>
</reference>
<dbReference type="GO" id="GO:0004673">
    <property type="term" value="F:protein histidine kinase activity"/>
    <property type="evidence" value="ECO:0007669"/>
    <property type="project" value="UniProtKB-EC"/>
</dbReference>
<keyword evidence="12" id="KW-0902">Two-component regulatory system</keyword>
<feature type="transmembrane region" description="Helical" evidence="17">
    <location>
        <begin position="149"/>
        <end position="167"/>
    </location>
</feature>
<feature type="compositionally biased region" description="Basic and acidic residues" evidence="16">
    <location>
        <begin position="406"/>
        <end position="415"/>
    </location>
</feature>
<dbReference type="PANTHER" id="PTHR24421:SF62">
    <property type="entry name" value="SENSORY TRANSDUCTION HISTIDINE KINASE"/>
    <property type="match status" value="1"/>
</dbReference>
<dbReference type="Pfam" id="PF07730">
    <property type="entry name" value="HisKA_3"/>
    <property type="match status" value="1"/>
</dbReference>
<feature type="transmembrane region" description="Helical" evidence="17">
    <location>
        <begin position="29"/>
        <end position="50"/>
    </location>
</feature>
<evidence type="ECO:0000313" key="20">
    <source>
        <dbReference type="Proteomes" id="UP001183607"/>
    </source>
</evidence>
<dbReference type="AlphaFoldDB" id="A0ABD5EC90"/>
<dbReference type="EC" id="2.7.13.3" evidence="4"/>
<keyword evidence="17" id="KW-0812">Transmembrane</keyword>
<feature type="transmembrane region" description="Helical" evidence="17">
    <location>
        <begin position="118"/>
        <end position="137"/>
    </location>
</feature>
<dbReference type="PIRSF" id="PIRSF037434">
    <property type="entry name" value="STHK_ChrS"/>
    <property type="match status" value="1"/>
</dbReference>
<keyword evidence="8" id="KW-0808">Transferase</keyword>
<comment type="function">
    <text evidence="14">Member of the two-component regulatory system NreB/NreC involved in the control of dissimilatory nitrate/nitrite reduction in response to oxygen. NreB functions as a direct oxygen sensor histidine kinase which is autophosphorylated, in the absence of oxygen, probably at the conserved histidine residue, and transfers its phosphate group probably to a conserved aspartate residue of NreC. NreB/NreC activates the expression of the nitrate (narGHJI) and nitrite (nir) reductase operons, as well as the putative nitrate transporter gene narT.</text>
</comment>
<evidence type="ECO:0000256" key="17">
    <source>
        <dbReference type="SAM" id="Phobius"/>
    </source>
</evidence>
<dbReference type="Gene3D" id="3.30.565.10">
    <property type="entry name" value="Histidine kinase-like ATPase, C-terminal domain"/>
    <property type="match status" value="1"/>
</dbReference>
<feature type="transmembrane region" description="Helical" evidence="17">
    <location>
        <begin position="56"/>
        <end position="74"/>
    </location>
</feature>
<evidence type="ECO:0000256" key="12">
    <source>
        <dbReference type="ARBA" id="ARBA00023012"/>
    </source>
</evidence>